<evidence type="ECO:0000256" key="4">
    <source>
        <dbReference type="SAM" id="MobiDB-lite"/>
    </source>
</evidence>
<gene>
    <name evidence="5" type="primary">Bma-glb-22</name>
    <name evidence="5" type="ORF">BM_BM17721</name>
</gene>
<dbReference type="RefSeq" id="XP_042937282.1">
    <property type="nucleotide sequence ID" value="XM_043081348.1"/>
</dbReference>
<dbReference type="KEGG" id="bmy:BM_BM17721"/>
<dbReference type="InterPro" id="IPR050532">
    <property type="entry name" value="Globin-like_OT"/>
</dbReference>
<keyword evidence="2" id="KW-0479">Metal-binding</keyword>
<dbReference type="EMBL" id="CAAKNF010000195">
    <property type="protein sequence ID" value="VIO97732.1"/>
    <property type="molecule type" value="Genomic_DNA"/>
</dbReference>
<evidence type="ECO:0000313" key="6">
    <source>
        <dbReference type="Proteomes" id="UP000006672"/>
    </source>
</evidence>
<name>A0A4E9FN39_BRUMA</name>
<evidence type="ECO:0008006" key="8">
    <source>
        <dbReference type="Google" id="ProtNLM"/>
    </source>
</evidence>
<dbReference type="GO" id="GO:0020037">
    <property type="term" value="F:heme binding"/>
    <property type="evidence" value="ECO:0007669"/>
    <property type="project" value="InterPro"/>
</dbReference>
<dbReference type="InterPro" id="IPR009050">
    <property type="entry name" value="Globin-like_sf"/>
</dbReference>
<dbReference type="InterPro" id="IPR044399">
    <property type="entry name" value="Mb-like_M"/>
</dbReference>
<dbReference type="GeneID" id="66058955"/>
<keyword evidence="3" id="KW-0408">Iron</keyword>
<keyword evidence="6" id="KW-1185">Reference proteome</keyword>
<dbReference type="Proteomes" id="UP000006672">
    <property type="component" value="Unassembled WGS sequence"/>
</dbReference>
<dbReference type="WBParaSite" id="Bm17721.1">
    <property type="protein sequence ID" value="Bm17721.1"/>
    <property type="gene ID" value="WBGene00268863"/>
</dbReference>
<reference evidence="5" key="2">
    <citation type="submission" date="2019-04" db="EMBL/GenBank/DDBJ databases">
        <authorList>
            <person name="Howe K."/>
            <person name="Paulini M."/>
            <person name="Williams G."/>
        </authorList>
    </citation>
    <scope>NUCLEOTIDE SEQUENCE [LARGE SCALE GENOMIC DNA]</scope>
    <source>
        <strain evidence="5">FR3</strain>
    </source>
</reference>
<dbReference type="GO" id="GO:0046872">
    <property type="term" value="F:metal ion binding"/>
    <property type="evidence" value="ECO:0007669"/>
    <property type="project" value="UniProtKB-KW"/>
</dbReference>
<evidence type="ECO:0000313" key="5">
    <source>
        <dbReference type="EMBL" id="VIO97732.1"/>
    </source>
</evidence>
<feature type="region of interest" description="Disordered" evidence="4">
    <location>
        <begin position="7"/>
        <end position="40"/>
    </location>
</feature>
<proteinExistence type="predicted"/>
<evidence type="ECO:0000256" key="2">
    <source>
        <dbReference type="ARBA" id="ARBA00022723"/>
    </source>
</evidence>
<evidence type="ECO:0000256" key="3">
    <source>
        <dbReference type="ARBA" id="ARBA00023004"/>
    </source>
</evidence>
<keyword evidence="1" id="KW-0349">Heme</keyword>
<dbReference type="InterPro" id="IPR012292">
    <property type="entry name" value="Globin/Proto"/>
</dbReference>
<dbReference type="PANTHER" id="PTHR46458:SF18">
    <property type="entry name" value="GLOBIN DOMAIN-CONTAINING PROTEIN"/>
    <property type="match status" value="1"/>
</dbReference>
<reference evidence="7" key="3">
    <citation type="submission" date="2022-04" db="UniProtKB">
        <authorList>
            <consortium name="WormBaseParasite"/>
        </authorList>
    </citation>
    <scope>IDENTIFICATION</scope>
</reference>
<dbReference type="CDD" id="cd01040">
    <property type="entry name" value="Mb-like"/>
    <property type="match status" value="1"/>
</dbReference>
<reference evidence="6" key="1">
    <citation type="journal article" date="2007" name="Science">
        <title>Draft genome of the filarial nematode parasite Brugia malayi.</title>
        <authorList>
            <person name="Ghedin E."/>
            <person name="Wang S."/>
            <person name="Spiro D."/>
            <person name="Caler E."/>
            <person name="Zhao Q."/>
            <person name="Crabtree J."/>
            <person name="Allen J.E."/>
            <person name="Delcher A.L."/>
            <person name="Guiliano D.B."/>
            <person name="Miranda-Saavedra D."/>
            <person name="Angiuoli S.V."/>
            <person name="Creasy T."/>
            <person name="Amedeo P."/>
            <person name="Haas B."/>
            <person name="El-Sayed N.M."/>
            <person name="Wortman J.R."/>
            <person name="Feldblyum T."/>
            <person name="Tallon L."/>
            <person name="Schatz M."/>
            <person name="Shumway M."/>
            <person name="Koo H."/>
            <person name="Salzberg S.L."/>
            <person name="Schobel S."/>
            <person name="Pertea M."/>
            <person name="Pop M."/>
            <person name="White O."/>
            <person name="Barton G.J."/>
            <person name="Carlow C.K."/>
            <person name="Crawford M.J."/>
            <person name="Daub J."/>
            <person name="Dimmic M.W."/>
            <person name="Estes C.F."/>
            <person name="Foster J.M."/>
            <person name="Ganatra M."/>
            <person name="Gregory W.F."/>
            <person name="Johnson N.M."/>
            <person name="Jin J."/>
            <person name="Komuniecki R."/>
            <person name="Korf I."/>
            <person name="Kumar S."/>
            <person name="Laney S."/>
            <person name="Li B.W."/>
            <person name="Li W."/>
            <person name="Lindblom T.H."/>
            <person name="Lustigman S."/>
            <person name="Ma D."/>
            <person name="Maina C.V."/>
            <person name="Martin D.M."/>
            <person name="McCarter J.P."/>
            <person name="McReynolds L."/>
            <person name="Mitreva M."/>
            <person name="Nutman T.B."/>
            <person name="Parkinson J."/>
            <person name="Peregrin-Alvarez J.M."/>
            <person name="Poole C."/>
            <person name="Ren Q."/>
            <person name="Saunders L."/>
            <person name="Sluder A.E."/>
            <person name="Smith K."/>
            <person name="Stanke M."/>
            <person name="Unnasch T.R."/>
            <person name="Ware J."/>
            <person name="Wei A.D."/>
            <person name="Weil G."/>
            <person name="Williams D.J."/>
            <person name="Zhang Y."/>
            <person name="Williams S.A."/>
            <person name="Fraser-Liggett C."/>
            <person name="Slatko B."/>
            <person name="Blaxter M.L."/>
            <person name="Scott A.L."/>
        </authorList>
    </citation>
    <scope>NUCLEOTIDE SEQUENCE</scope>
    <source>
        <strain evidence="6">FR3</strain>
    </source>
</reference>
<feature type="compositionally biased region" description="Basic residues" evidence="4">
    <location>
        <begin position="21"/>
        <end position="32"/>
    </location>
</feature>
<sequence>MIVAARFTSKAKQSIAGDKKKTNKSQRNRKKNSAPSHQTFTSVTPINNRLLSQSSLNEENGHQNSVSAFQAIHYGSISNLRYIGTNKWGLIYQQTLALKVTWNRLCKTPHSACRGISAIMGEVFNRLNEKNKILRDIFYNAAFVNGITEGRTIATLHDHSHFFTSLISQIIQSLDTDSDDILKHIKKIGLCHFDLTKYGFQRKLWDHLGEELVDVLVVQNCVRSFPGSCRAWTILIANLIDHLCAATISSYSTSNTMKLQYRSKLTSATISNQYQIYNRCNKLN</sequence>
<dbReference type="AlphaFoldDB" id="A0A4E9FN39"/>
<dbReference type="Gene3D" id="1.10.490.10">
    <property type="entry name" value="Globins"/>
    <property type="match status" value="1"/>
</dbReference>
<organism evidence="5">
    <name type="scientific">Brugia malayi</name>
    <name type="common">Filarial nematode worm</name>
    <dbReference type="NCBI Taxonomy" id="6279"/>
    <lineage>
        <taxon>Eukaryota</taxon>
        <taxon>Metazoa</taxon>
        <taxon>Ecdysozoa</taxon>
        <taxon>Nematoda</taxon>
        <taxon>Chromadorea</taxon>
        <taxon>Rhabditida</taxon>
        <taxon>Spirurina</taxon>
        <taxon>Spiruromorpha</taxon>
        <taxon>Filarioidea</taxon>
        <taxon>Onchocercidae</taxon>
        <taxon>Brugia</taxon>
    </lineage>
</organism>
<evidence type="ECO:0000256" key="1">
    <source>
        <dbReference type="ARBA" id="ARBA00022617"/>
    </source>
</evidence>
<evidence type="ECO:0000313" key="7">
    <source>
        <dbReference type="WBParaSite" id="Bm17721.1"/>
    </source>
</evidence>
<dbReference type="OrthoDB" id="5863194at2759"/>
<accession>A0A8L7SUS7</accession>
<dbReference type="SUPFAM" id="SSF46458">
    <property type="entry name" value="Globin-like"/>
    <property type="match status" value="1"/>
</dbReference>
<dbReference type="PANTHER" id="PTHR46458">
    <property type="entry name" value="BLR2807 PROTEIN"/>
    <property type="match status" value="1"/>
</dbReference>
<dbReference type="GO" id="GO:0019825">
    <property type="term" value="F:oxygen binding"/>
    <property type="evidence" value="ECO:0007669"/>
    <property type="project" value="InterPro"/>
</dbReference>
<protein>
    <recommendedName>
        <fullName evidence="8">Globin family profile domain-containing protein</fullName>
    </recommendedName>
</protein>
<dbReference type="CTD" id="66058955"/>
<accession>A0A4E9FN39</accession>